<protein>
    <recommendedName>
        <fullName evidence="21">Integrase catalytic domain-containing protein</fullName>
    </recommendedName>
</protein>
<dbReference type="Pfam" id="PF00098">
    <property type="entry name" value="zf-CCHC"/>
    <property type="match status" value="1"/>
</dbReference>
<keyword evidence="12" id="KW-0239">DNA-directed DNA polymerase</keyword>
<evidence type="ECO:0000256" key="5">
    <source>
        <dbReference type="ARBA" id="ARBA00022723"/>
    </source>
</evidence>
<evidence type="ECO:0000256" key="11">
    <source>
        <dbReference type="ARBA" id="ARBA00022918"/>
    </source>
</evidence>
<evidence type="ECO:0000256" key="3">
    <source>
        <dbReference type="ARBA" id="ARBA00022695"/>
    </source>
</evidence>
<evidence type="ECO:0000256" key="13">
    <source>
        <dbReference type="ARBA" id="ARBA00023172"/>
    </source>
</evidence>
<evidence type="ECO:0000256" key="10">
    <source>
        <dbReference type="ARBA" id="ARBA00022908"/>
    </source>
</evidence>
<evidence type="ECO:0000313" key="20">
    <source>
        <dbReference type="Proteomes" id="UP000765509"/>
    </source>
</evidence>
<dbReference type="GO" id="GO:0005634">
    <property type="term" value="C:nucleus"/>
    <property type="evidence" value="ECO:0007669"/>
    <property type="project" value="UniProtKB-ARBA"/>
</dbReference>
<evidence type="ECO:0000259" key="18">
    <source>
        <dbReference type="PROSITE" id="PS50994"/>
    </source>
</evidence>
<dbReference type="SMART" id="SM00343">
    <property type="entry name" value="ZnF_C2HC"/>
    <property type="match status" value="1"/>
</dbReference>
<evidence type="ECO:0000256" key="9">
    <source>
        <dbReference type="ARBA" id="ARBA00022884"/>
    </source>
</evidence>
<keyword evidence="3" id="KW-0548">Nucleotidyltransferase</keyword>
<keyword evidence="8" id="KW-0460">Magnesium</keyword>
<keyword evidence="10" id="KW-0229">DNA integration</keyword>
<dbReference type="GO" id="GO:0016787">
    <property type="term" value="F:hydrolase activity"/>
    <property type="evidence" value="ECO:0007669"/>
    <property type="project" value="UniProtKB-KW"/>
</dbReference>
<feature type="domain" description="CCHC-type" evidence="17">
    <location>
        <begin position="234"/>
        <end position="248"/>
    </location>
</feature>
<keyword evidence="11" id="KW-0695">RNA-directed DNA polymerase</keyword>
<dbReference type="InterPro" id="IPR001878">
    <property type="entry name" value="Znf_CCHC"/>
</dbReference>
<dbReference type="Gene3D" id="4.10.60.10">
    <property type="entry name" value="Zinc finger, CCHC-type"/>
    <property type="match status" value="1"/>
</dbReference>
<keyword evidence="1" id="KW-0815">Transposition</keyword>
<dbReference type="GO" id="GO:0006310">
    <property type="term" value="P:DNA recombination"/>
    <property type="evidence" value="ECO:0007669"/>
    <property type="project" value="UniProtKB-KW"/>
</dbReference>
<keyword evidence="5" id="KW-0479">Metal-binding</keyword>
<sequence length="862" mass="95294">MVSSAYDRFMQEPYRATNRSDHLHHNGSNFAEWVASINRVLCIALNTELLVDNLLSSLENRSPQENRAISHFIDAMLPPDFALCIGIVPAHTTAKEFFDAIKERCCPGNRFQKLKVVKDVLNLLVENGAGQPKPNSAIILSLCKSFVIFKKLGIDADELEGFLAQAACHTLPSLDRVAFDQLVTSAILAKGDENPSSTFVGQTTRHFIQAPVCPTLPNQWGQPAMYAAPLNTSCFHCGRTGHWQANCPHKKGLTNPNPRPVSPGLFRLPCPGTLDRCSQNLSSPNYQREWGSQVKFVEGNASDHILIDTSASIHLSGSARFATNLKDVAPFCIFFSNSNSLVTISQTTTLKIPIKNGSILVKDVPFSMKILGTILSVGRLCRAGVVPIFSAFLLLLIFCNVLLTTSFLNDCWWVDVVPGEGTIVLAAETSSPCLFEMNPVSLPQSTTLSSREWNEQLGHACDKVVLSFLKQHVPNFDTKSQQTFYCKVCAKLKSTHWLAKTGMDIPKDRPLDLLGPFEGDAQGFQYLLTIHDHVSTYCVVYPLKLQSDAPAAILETIKQLQVPTGITPKALRTDDAKEFTSATFTNSLTNLGVAFYLSLPYSPQENGKAECLNQTLGDMVRAMVTQSQMPARFWQFAYASASFMHNRIPNSWCLKSSPHQELLGQAPSITMLYPHGANAVVHQQGKLAPGAIECKLLKPLMMGGLLLWVLRTNKMIQSASVIFPKFQPYGQPKMPSKCPLSHIVSVMTLGEVLTEKYFEEENQAIDSLPLVKDVKIPSHLGEALKGPHRNDWKRACEAELTQMATRDVWDVVEKVPGMKKIGHWWVFDLKSNANGSIKNSRPGLLRLGTNGAQEWIVLKHTL</sequence>
<keyword evidence="7" id="KW-0378">Hydrolase</keyword>
<comment type="catalytic activity">
    <reaction evidence="14">
        <text>DNA(n) + a 2'-deoxyribonucleoside 5'-triphosphate = DNA(n+1) + diphosphate</text>
        <dbReference type="Rhea" id="RHEA:22508"/>
        <dbReference type="Rhea" id="RHEA-COMP:17339"/>
        <dbReference type="Rhea" id="RHEA-COMP:17340"/>
        <dbReference type="ChEBI" id="CHEBI:33019"/>
        <dbReference type="ChEBI" id="CHEBI:61560"/>
        <dbReference type="ChEBI" id="CHEBI:173112"/>
        <dbReference type="EC" id="2.7.7.49"/>
    </reaction>
</comment>
<keyword evidence="9" id="KW-0694">RNA-binding</keyword>
<dbReference type="Gene3D" id="3.30.420.10">
    <property type="entry name" value="Ribonuclease H-like superfamily/Ribonuclease H"/>
    <property type="match status" value="1"/>
</dbReference>
<evidence type="ECO:0000256" key="14">
    <source>
        <dbReference type="ARBA" id="ARBA00048173"/>
    </source>
</evidence>
<proteinExistence type="predicted"/>
<dbReference type="GO" id="GO:0003964">
    <property type="term" value="F:RNA-directed DNA polymerase activity"/>
    <property type="evidence" value="ECO:0007669"/>
    <property type="project" value="UniProtKB-KW"/>
</dbReference>
<evidence type="ECO:0000256" key="16">
    <source>
        <dbReference type="PROSITE-ProRule" id="PRU00047"/>
    </source>
</evidence>
<dbReference type="GO" id="GO:0006397">
    <property type="term" value="P:mRNA processing"/>
    <property type="evidence" value="ECO:0007669"/>
    <property type="project" value="UniProtKB-KW"/>
</dbReference>
<dbReference type="AlphaFoldDB" id="A0A9Q3BJW9"/>
<organism evidence="19 20">
    <name type="scientific">Austropuccinia psidii MF-1</name>
    <dbReference type="NCBI Taxonomy" id="1389203"/>
    <lineage>
        <taxon>Eukaryota</taxon>
        <taxon>Fungi</taxon>
        <taxon>Dikarya</taxon>
        <taxon>Basidiomycota</taxon>
        <taxon>Pucciniomycotina</taxon>
        <taxon>Pucciniomycetes</taxon>
        <taxon>Pucciniales</taxon>
        <taxon>Sphaerophragmiaceae</taxon>
        <taxon>Austropuccinia</taxon>
    </lineage>
</organism>
<evidence type="ECO:0000256" key="2">
    <source>
        <dbReference type="ARBA" id="ARBA00022664"/>
    </source>
</evidence>
<keyword evidence="16" id="KW-0862">Zinc</keyword>
<keyword evidence="20" id="KW-1185">Reference proteome</keyword>
<comment type="caution">
    <text evidence="19">The sequence shown here is derived from an EMBL/GenBank/DDBJ whole genome shotgun (WGS) entry which is preliminary data.</text>
</comment>
<keyword evidence="13" id="KW-0233">DNA recombination</keyword>
<gene>
    <name evidence="19" type="ORF">O181_006844</name>
</gene>
<evidence type="ECO:0000256" key="1">
    <source>
        <dbReference type="ARBA" id="ARBA00022578"/>
    </source>
</evidence>
<dbReference type="PROSITE" id="PS50158">
    <property type="entry name" value="ZF_CCHC"/>
    <property type="match status" value="1"/>
</dbReference>
<dbReference type="PANTHER" id="PTHR42648">
    <property type="entry name" value="TRANSPOSASE, PUTATIVE-RELATED"/>
    <property type="match status" value="1"/>
</dbReference>
<evidence type="ECO:0000256" key="6">
    <source>
        <dbReference type="ARBA" id="ARBA00022759"/>
    </source>
</evidence>
<keyword evidence="2" id="KW-0507">mRNA processing</keyword>
<dbReference type="Proteomes" id="UP000765509">
    <property type="component" value="Unassembled WGS sequence"/>
</dbReference>
<accession>A0A9Q3BJW9</accession>
<evidence type="ECO:0000256" key="4">
    <source>
        <dbReference type="ARBA" id="ARBA00022722"/>
    </source>
</evidence>
<dbReference type="InterPro" id="IPR036875">
    <property type="entry name" value="Znf_CCHC_sf"/>
</dbReference>
<reference evidence="19" key="1">
    <citation type="submission" date="2021-03" db="EMBL/GenBank/DDBJ databases">
        <title>Draft genome sequence of rust myrtle Austropuccinia psidii MF-1, a brazilian biotype.</title>
        <authorList>
            <person name="Quecine M.C."/>
            <person name="Pachon D.M.R."/>
            <person name="Bonatelli M.L."/>
            <person name="Correr F.H."/>
            <person name="Franceschini L.M."/>
            <person name="Leite T.F."/>
            <person name="Margarido G.R.A."/>
            <person name="Almeida C.A."/>
            <person name="Ferrarezi J.A."/>
            <person name="Labate C.A."/>
        </authorList>
    </citation>
    <scope>NUCLEOTIDE SEQUENCE</scope>
    <source>
        <strain evidence="19">MF-1</strain>
    </source>
</reference>
<dbReference type="GO" id="GO:0015074">
    <property type="term" value="P:DNA integration"/>
    <property type="evidence" value="ECO:0007669"/>
    <property type="project" value="UniProtKB-KW"/>
</dbReference>
<dbReference type="InterPro" id="IPR012337">
    <property type="entry name" value="RNaseH-like_sf"/>
</dbReference>
<evidence type="ECO:0000259" key="17">
    <source>
        <dbReference type="PROSITE" id="PS50158"/>
    </source>
</evidence>
<dbReference type="InterPro" id="IPR036397">
    <property type="entry name" value="RNaseH_sf"/>
</dbReference>
<dbReference type="GO" id="GO:0008270">
    <property type="term" value="F:zinc ion binding"/>
    <property type="evidence" value="ECO:0007669"/>
    <property type="project" value="UniProtKB-KW"/>
</dbReference>
<feature type="domain" description="Integrase catalytic" evidence="18">
    <location>
        <begin position="502"/>
        <end position="666"/>
    </location>
</feature>
<dbReference type="GO" id="GO:0004519">
    <property type="term" value="F:endonuclease activity"/>
    <property type="evidence" value="ECO:0007669"/>
    <property type="project" value="UniProtKB-KW"/>
</dbReference>
<dbReference type="EMBL" id="AVOT02001496">
    <property type="protein sequence ID" value="MBW0467129.1"/>
    <property type="molecule type" value="Genomic_DNA"/>
</dbReference>
<evidence type="ECO:0000313" key="19">
    <source>
        <dbReference type="EMBL" id="MBW0467129.1"/>
    </source>
</evidence>
<keyword evidence="16" id="KW-0863">Zinc-finger</keyword>
<keyword evidence="12" id="KW-0808">Transferase</keyword>
<dbReference type="PANTHER" id="PTHR42648:SF11">
    <property type="entry name" value="TRANSPOSON TY4-P GAG-POL POLYPROTEIN"/>
    <property type="match status" value="1"/>
</dbReference>
<dbReference type="SUPFAM" id="SSF57756">
    <property type="entry name" value="Retrovirus zinc finger-like domains"/>
    <property type="match status" value="1"/>
</dbReference>
<dbReference type="InterPro" id="IPR039537">
    <property type="entry name" value="Retrotran_Ty1/copia-like"/>
</dbReference>
<evidence type="ECO:0000256" key="12">
    <source>
        <dbReference type="ARBA" id="ARBA00022932"/>
    </source>
</evidence>
<evidence type="ECO:0000256" key="15">
    <source>
        <dbReference type="ARBA" id="ARBA00049244"/>
    </source>
</evidence>
<keyword evidence="6" id="KW-0255">Endonuclease</keyword>
<dbReference type="InterPro" id="IPR001584">
    <property type="entry name" value="Integrase_cat-core"/>
</dbReference>
<evidence type="ECO:0000256" key="8">
    <source>
        <dbReference type="ARBA" id="ARBA00022842"/>
    </source>
</evidence>
<dbReference type="GO" id="GO:0032196">
    <property type="term" value="P:transposition"/>
    <property type="evidence" value="ECO:0007669"/>
    <property type="project" value="UniProtKB-KW"/>
</dbReference>
<dbReference type="GO" id="GO:0003887">
    <property type="term" value="F:DNA-directed DNA polymerase activity"/>
    <property type="evidence" value="ECO:0007669"/>
    <property type="project" value="UniProtKB-KW"/>
</dbReference>
<dbReference type="PROSITE" id="PS50994">
    <property type="entry name" value="INTEGRASE"/>
    <property type="match status" value="1"/>
</dbReference>
<evidence type="ECO:0008006" key="21">
    <source>
        <dbReference type="Google" id="ProtNLM"/>
    </source>
</evidence>
<keyword evidence="4" id="KW-0540">Nuclease</keyword>
<evidence type="ECO:0000256" key="7">
    <source>
        <dbReference type="ARBA" id="ARBA00022801"/>
    </source>
</evidence>
<dbReference type="OrthoDB" id="2640446at2759"/>
<dbReference type="GO" id="GO:0003723">
    <property type="term" value="F:RNA binding"/>
    <property type="evidence" value="ECO:0007669"/>
    <property type="project" value="UniProtKB-KW"/>
</dbReference>
<comment type="catalytic activity">
    <reaction evidence="15">
        <text>DNA(n) + a 2'-deoxyribonucleoside 5'-triphosphate = DNA(n+1) + diphosphate</text>
        <dbReference type="Rhea" id="RHEA:22508"/>
        <dbReference type="Rhea" id="RHEA-COMP:17339"/>
        <dbReference type="Rhea" id="RHEA-COMP:17340"/>
        <dbReference type="ChEBI" id="CHEBI:33019"/>
        <dbReference type="ChEBI" id="CHEBI:61560"/>
        <dbReference type="ChEBI" id="CHEBI:173112"/>
        <dbReference type="EC" id="2.7.7.7"/>
    </reaction>
</comment>
<name>A0A9Q3BJW9_9BASI</name>
<dbReference type="SUPFAM" id="SSF53098">
    <property type="entry name" value="Ribonuclease H-like"/>
    <property type="match status" value="1"/>
</dbReference>